<name>A0ABR7N3L9_9FIRM</name>
<evidence type="ECO:0000313" key="3">
    <source>
        <dbReference type="Proteomes" id="UP000606193"/>
    </source>
</evidence>
<protein>
    <submittedName>
        <fullName evidence="2">DUF3990 domain-containing protein</fullName>
    </submittedName>
</protein>
<dbReference type="PROSITE" id="PS50943">
    <property type="entry name" value="HTH_CROC1"/>
    <property type="match status" value="1"/>
</dbReference>
<accession>A0ABR7N3L9</accession>
<reference evidence="2 3" key="1">
    <citation type="submission" date="2020-08" db="EMBL/GenBank/DDBJ databases">
        <title>Genome public.</title>
        <authorList>
            <person name="Liu C."/>
            <person name="Sun Q."/>
        </authorList>
    </citation>
    <scope>NUCLEOTIDE SEQUENCE [LARGE SCALE GENOMIC DNA]</scope>
    <source>
        <strain evidence="2 3">NSJ-37</strain>
    </source>
</reference>
<dbReference type="Pfam" id="PF13151">
    <property type="entry name" value="DUF3990"/>
    <property type="match status" value="1"/>
</dbReference>
<gene>
    <name evidence="2" type="ORF">H8704_11435</name>
</gene>
<feature type="domain" description="HTH cro/C1-type" evidence="1">
    <location>
        <begin position="21"/>
        <end position="45"/>
    </location>
</feature>
<dbReference type="Gene3D" id="1.10.260.40">
    <property type="entry name" value="lambda repressor-like DNA-binding domains"/>
    <property type="match status" value="1"/>
</dbReference>
<dbReference type="CDD" id="cd00093">
    <property type="entry name" value="HTH_XRE"/>
    <property type="match status" value="1"/>
</dbReference>
<sequence length="285" mass="33184">MDFLIGQDIESVLEITGFSEEELANELGVSRITVSNWVNNRNNISERHMRKFYEYVFKKGIRLNKIKEQFYREDMVKDGEVLLFHGAKTKLEGAPGLDYSKKINDFGNGFYCGESLEQSAMFVATHKNSSLYMLKFAASNLISREFSVDREWMLTIAYYRGKLQEYIQTETVKKLLKTNKGVDYIIAPIADNRMFEIIDSFIDGEITDVQCQHCLSATNPGKQYVFISEKALDNITLLERCFLTDSEKEMYLDTKQKGFQMNMDKVKLARKKYRNQGRYIEEILQ</sequence>
<dbReference type="Pfam" id="PF07022">
    <property type="entry name" value="Phage_CI_repr"/>
    <property type="match status" value="1"/>
</dbReference>
<comment type="caution">
    <text evidence="2">The sequence shown here is derived from an EMBL/GenBank/DDBJ whole genome shotgun (WGS) entry which is preliminary data.</text>
</comment>
<dbReference type="InterPro" id="IPR010744">
    <property type="entry name" value="Phage_CI_N"/>
</dbReference>
<dbReference type="InterPro" id="IPR025051">
    <property type="entry name" value="DUF3990"/>
</dbReference>
<dbReference type="InterPro" id="IPR010982">
    <property type="entry name" value="Lambda_DNA-bd_dom_sf"/>
</dbReference>
<organism evidence="2 3">
    <name type="scientific">Jutongia huaianensis</name>
    <dbReference type="NCBI Taxonomy" id="2763668"/>
    <lineage>
        <taxon>Bacteria</taxon>
        <taxon>Bacillati</taxon>
        <taxon>Bacillota</taxon>
        <taxon>Clostridia</taxon>
        <taxon>Lachnospirales</taxon>
        <taxon>Lachnospiraceae</taxon>
        <taxon>Jutongia</taxon>
    </lineage>
</organism>
<keyword evidence="3" id="KW-1185">Reference proteome</keyword>
<evidence type="ECO:0000313" key="2">
    <source>
        <dbReference type="EMBL" id="MBC8563226.1"/>
    </source>
</evidence>
<dbReference type="Proteomes" id="UP000606193">
    <property type="component" value="Unassembled WGS sequence"/>
</dbReference>
<proteinExistence type="predicted"/>
<evidence type="ECO:0000259" key="1">
    <source>
        <dbReference type="PROSITE" id="PS50943"/>
    </source>
</evidence>
<dbReference type="InterPro" id="IPR001387">
    <property type="entry name" value="Cro/C1-type_HTH"/>
</dbReference>
<dbReference type="SUPFAM" id="SSF47413">
    <property type="entry name" value="lambda repressor-like DNA-binding domains"/>
    <property type="match status" value="1"/>
</dbReference>
<dbReference type="EMBL" id="JACRSX010000018">
    <property type="protein sequence ID" value="MBC8563226.1"/>
    <property type="molecule type" value="Genomic_DNA"/>
</dbReference>